<dbReference type="Proteomes" id="UP000612362">
    <property type="component" value="Unassembled WGS sequence"/>
</dbReference>
<sequence length="50" mass="5684">MCVMMLFGSLPEYESLAEGDNRVREKMLLEASLTLCETAKECKFFSSTQD</sequence>
<organism evidence="1 2">
    <name type="scientific">Ktedonospora formicarum</name>
    <dbReference type="NCBI Taxonomy" id="2778364"/>
    <lineage>
        <taxon>Bacteria</taxon>
        <taxon>Bacillati</taxon>
        <taxon>Chloroflexota</taxon>
        <taxon>Ktedonobacteria</taxon>
        <taxon>Ktedonobacterales</taxon>
        <taxon>Ktedonobacteraceae</taxon>
        <taxon>Ktedonospora</taxon>
    </lineage>
</organism>
<evidence type="ECO:0000313" key="2">
    <source>
        <dbReference type="Proteomes" id="UP000612362"/>
    </source>
</evidence>
<proteinExistence type="predicted"/>
<comment type="caution">
    <text evidence="1">The sequence shown here is derived from an EMBL/GenBank/DDBJ whole genome shotgun (WGS) entry which is preliminary data.</text>
</comment>
<gene>
    <name evidence="1" type="ORF">KSX_72150</name>
</gene>
<protein>
    <submittedName>
        <fullName evidence="1">Uncharacterized protein</fullName>
    </submittedName>
</protein>
<name>A0A8J3I2T0_9CHLR</name>
<reference evidence="1" key="1">
    <citation type="submission" date="2020-10" db="EMBL/GenBank/DDBJ databases">
        <title>Taxonomic study of unclassified bacteria belonging to the class Ktedonobacteria.</title>
        <authorList>
            <person name="Yabe S."/>
            <person name="Wang C.M."/>
            <person name="Zheng Y."/>
            <person name="Sakai Y."/>
            <person name="Cavaletti L."/>
            <person name="Monciardini P."/>
            <person name="Donadio S."/>
        </authorList>
    </citation>
    <scope>NUCLEOTIDE SEQUENCE</scope>
    <source>
        <strain evidence="1">SOSP1-1</strain>
    </source>
</reference>
<accession>A0A8J3I2T0</accession>
<dbReference type="EMBL" id="BNJF01000004">
    <property type="protein sequence ID" value="GHO49052.1"/>
    <property type="molecule type" value="Genomic_DNA"/>
</dbReference>
<evidence type="ECO:0000313" key="1">
    <source>
        <dbReference type="EMBL" id="GHO49052.1"/>
    </source>
</evidence>
<keyword evidence="2" id="KW-1185">Reference proteome</keyword>
<dbReference type="AlphaFoldDB" id="A0A8J3I2T0"/>